<accession>A0AAE1PLT0</accession>
<evidence type="ECO:0000313" key="3">
    <source>
        <dbReference type="Proteomes" id="UP001292094"/>
    </source>
</evidence>
<evidence type="ECO:0000256" key="1">
    <source>
        <dbReference type="SAM" id="MobiDB-lite"/>
    </source>
</evidence>
<dbReference type="AlphaFoldDB" id="A0AAE1PLT0"/>
<sequence>MKLLLRHRQFRSSILHFSRSIRDSYPSYHNPTFSSLFSTTPCTSSFLYQKPTSSFHNPTSSRLTTTPPPSPPPHLFQQPHLFLPVPEAHLFLPQPHFIPFYHNHNINPFQTPLTPSHHP</sequence>
<evidence type="ECO:0000313" key="2">
    <source>
        <dbReference type="EMBL" id="KAK4309599.1"/>
    </source>
</evidence>
<name>A0AAE1PLT0_9EUCA</name>
<protein>
    <submittedName>
        <fullName evidence="2">Uncharacterized protein</fullName>
    </submittedName>
</protein>
<organism evidence="2 3">
    <name type="scientific">Petrolisthes manimaculis</name>
    <dbReference type="NCBI Taxonomy" id="1843537"/>
    <lineage>
        <taxon>Eukaryota</taxon>
        <taxon>Metazoa</taxon>
        <taxon>Ecdysozoa</taxon>
        <taxon>Arthropoda</taxon>
        <taxon>Crustacea</taxon>
        <taxon>Multicrustacea</taxon>
        <taxon>Malacostraca</taxon>
        <taxon>Eumalacostraca</taxon>
        <taxon>Eucarida</taxon>
        <taxon>Decapoda</taxon>
        <taxon>Pleocyemata</taxon>
        <taxon>Anomura</taxon>
        <taxon>Galatheoidea</taxon>
        <taxon>Porcellanidae</taxon>
        <taxon>Petrolisthes</taxon>
    </lineage>
</organism>
<dbReference type="EMBL" id="JAWZYT010001731">
    <property type="protein sequence ID" value="KAK4309599.1"/>
    <property type="molecule type" value="Genomic_DNA"/>
</dbReference>
<comment type="caution">
    <text evidence="2">The sequence shown here is derived from an EMBL/GenBank/DDBJ whole genome shotgun (WGS) entry which is preliminary data.</text>
</comment>
<proteinExistence type="predicted"/>
<gene>
    <name evidence="2" type="ORF">Pmani_018778</name>
</gene>
<feature type="region of interest" description="Disordered" evidence="1">
    <location>
        <begin position="52"/>
        <end position="77"/>
    </location>
</feature>
<keyword evidence="3" id="KW-1185">Reference proteome</keyword>
<dbReference type="Proteomes" id="UP001292094">
    <property type="component" value="Unassembled WGS sequence"/>
</dbReference>
<reference evidence="2" key="1">
    <citation type="submission" date="2023-11" db="EMBL/GenBank/DDBJ databases">
        <title>Genome assemblies of two species of porcelain crab, Petrolisthes cinctipes and Petrolisthes manimaculis (Anomura: Porcellanidae).</title>
        <authorList>
            <person name="Angst P."/>
        </authorList>
    </citation>
    <scope>NUCLEOTIDE SEQUENCE</scope>
    <source>
        <strain evidence="2">PB745_02</strain>
        <tissue evidence="2">Gill</tissue>
    </source>
</reference>